<keyword evidence="2" id="KW-1185">Reference proteome</keyword>
<dbReference type="Proteomes" id="UP000188637">
    <property type="component" value="Unassembled WGS sequence"/>
</dbReference>
<gene>
    <name evidence="1" type="ORF">AN640_03445</name>
</gene>
<sequence>MSQILFTAGYMLFLFAIMWFFLIRPQKKREQQTRDMQNSIKVGDSILTTSGIYGKVVDIINDLFIIEIGLNKGIRVPIKKIAIVGVEIPELTVRKSVPAPVAKSEPEEDDEYEYDDDDDDDDDDN</sequence>
<reference evidence="1" key="1">
    <citation type="submission" date="2016-08" db="EMBL/GenBank/DDBJ databases">
        <authorList>
            <person name="Ngugi D.K."/>
            <person name="Miyake S."/>
            <person name="Stingl U."/>
        </authorList>
    </citation>
    <scope>NUCLEOTIDE SEQUENCE</scope>
    <source>
        <strain evidence="1">SCG-D08WGA-EpuloA1</strain>
    </source>
</reference>
<evidence type="ECO:0000313" key="2">
    <source>
        <dbReference type="Proteomes" id="UP000188637"/>
    </source>
</evidence>
<protein>
    <submittedName>
        <fullName evidence="1">Preprotein translocase subunit YajC</fullName>
    </submittedName>
</protein>
<proteinExistence type="predicted"/>
<name>A0ACC8XJF9_9FIRM</name>
<dbReference type="EMBL" id="LJHD01000012">
    <property type="protein sequence ID" value="ONI46478.1"/>
    <property type="molecule type" value="Genomic_DNA"/>
</dbReference>
<organism evidence="1 2">
    <name type="scientific">Candidatus Epulonipiscium fishelsonii</name>
    <dbReference type="NCBI Taxonomy" id="77094"/>
    <lineage>
        <taxon>Bacteria</taxon>
        <taxon>Bacillati</taxon>
        <taxon>Bacillota</taxon>
        <taxon>Clostridia</taxon>
        <taxon>Lachnospirales</taxon>
        <taxon>Lachnospiraceae</taxon>
        <taxon>Candidatus Epulonipiscium</taxon>
    </lineage>
</organism>
<accession>A0ACC8XJF9</accession>
<comment type="caution">
    <text evidence="1">The sequence shown here is derived from an EMBL/GenBank/DDBJ whole genome shotgun (WGS) entry which is preliminary data.</text>
</comment>
<evidence type="ECO:0000313" key="1">
    <source>
        <dbReference type="EMBL" id="ONI46478.1"/>
    </source>
</evidence>